<evidence type="ECO:0000313" key="2">
    <source>
        <dbReference type="Proteomes" id="UP001501011"/>
    </source>
</evidence>
<reference evidence="2" key="1">
    <citation type="journal article" date="2019" name="Int. J. Syst. Evol. Microbiol.">
        <title>The Global Catalogue of Microorganisms (GCM) 10K type strain sequencing project: providing services to taxonomists for standard genome sequencing and annotation.</title>
        <authorList>
            <consortium name="The Broad Institute Genomics Platform"/>
            <consortium name="The Broad Institute Genome Sequencing Center for Infectious Disease"/>
            <person name="Wu L."/>
            <person name="Ma J."/>
        </authorList>
    </citation>
    <scope>NUCLEOTIDE SEQUENCE [LARGE SCALE GENOMIC DNA]</scope>
    <source>
        <strain evidence="2">JCM 17728</strain>
    </source>
</reference>
<sequence>MPDIALLKRFSAASITKRVTIVASNSFCLALSAPVTLLSSYEKNFYGHNIWLKLDKCYEI</sequence>
<comment type="caution">
    <text evidence="1">The sequence shown here is derived from an EMBL/GenBank/DDBJ whole genome shotgun (WGS) entry which is preliminary data.</text>
</comment>
<evidence type="ECO:0000313" key="1">
    <source>
        <dbReference type="EMBL" id="GAA4356595.1"/>
    </source>
</evidence>
<dbReference type="Proteomes" id="UP001501011">
    <property type="component" value="Unassembled WGS sequence"/>
</dbReference>
<keyword evidence="2" id="KW-1185">Reference proteome</keyword>
<protein>
    <submittedName>
        <fullName evidence="1">Uncharacterized protein</fullName>
    </submittedName>
</protein>
<name>A0ABP8IE35_9GAMM</name>
<gene>
    <name evidence="1" type="ORF">GCM10023151_04670</name>
</gene>
<proteinExistence type="predicted"/>
<accession>A0ABP8IE35</accession>
<dbReference type="EMBL" id="BAABFV010000001">
    <property type="protein sequence ID" value="GAA4356595.1"/>
    <property type="molecule type" value="Genomic_DNA"/>
</dbReference>
<organism evidence="1 2">
    <name type="scientific">Kangiella marina</name>
    <dbReference type="NCBI Taxonomy" id="1079178"/>
    <lineage>
        <taxon>Bacteria</taxon>
        <taxon>Pseudomonadati</taxon>
        <taxon>Pseudomonadota</taxon>
        <taxon>Gammaproteobacteria</taxon>
        <taxon>Kangiellales</taxon>
        <taxon>Kangiellaceae</taxon>
        <taxon>Kangiella</taxon>
    </lineage>
</organism>